<feature type="transmembrane region" description="Helical" evidence="1">
    <location>
        <begin position="214"/>
        <end position="237"/>
    </location>
</feature>
<feature type="transmembrane region" description="Helical" evidence="1">
    <location>
        <begin position="6"/>
        <end position="24"/>
    </location>
</feature>
<dbReference type="Pfam" id="PF14342">
    <property type="entry name" value="DUF4396"/>
    <property type="match status" value="1"/>
</dbReference>
<protein>
    <submittedName>
        <fullName evidence="3">DUF4396 domain-containing protein</fullName>
    </submittedName>
</protein>
<evidence type="ECO:0000313" key="4">
    <source>
        <dbReference type="Proteomes" id="UP000254889"/>
    </source>
</evidence>
<gene>
    <name evidence="3" type="ORF">DW352_18225</name>
</gene>
<reference evidence="3 4" key="1">
    <citation type="submission" date="2018-07" db="EMBL/GenBank/DDBJ databases">
        <authorList>
            <person name="Quirk P.G."/>
            <person name="Krulwich T.A."/>
        </authorList>
    </citation>
    <scope>NUCLEOTIDE SEQUENCE [LARGE SCALE GENOMIC DNA]</scope>
    <source>
        <strain evidence="3 4">CC-BB4</strain>
    </source>
</reference>
<dbReference type="Proteomes" id="UP000254889">
    <property type="component" value="Chromosome"/>
</dbReference>
<evidence type="ECO:0000313" key="3">
    <source>
        <dbReference type="EMBL" id="AXK82289.1"/>
    </source>
</evidence>
<sequence length="245" mass="27430">MVPPWLHVLAIACLAAGIGCATIIATDEFRRPQHMWIMNVVWPVVALFGGVLVLSFYFQYGCLGTRKYIKAATSREQRQPPNKAGTPFPMMVAKGALHCGAGCTLGDILAETLAFFLPAVPLWFGWKALFSEKMFAVWILDYIFAFAIGIAFQYFTIKPMRQLSVWEGLAQALKADALSLTAWQVGMYGVMAIAKFYLFGILLNAPLETDSVEFWFTMQIAMIAGFVTSYPVNWWLITAKIKERM</sequence>
<organism evidence="3 4">
    <name type="scientific">Pseudolabrys taiwanensis</name>
    <dbReference type="NCBI Taxonomy" id="331696"/>
    <lineage>
        <taxon>Bacteria</taxon>
        <taxon>Pseudomonadati</taxon>
        <taxon>Pseudomonadota</taxon>
        <taxon>Alphaproteobacteria</taxon>
        <taxon>Hyphomicrobiales</taxon>
        <taxon>Xanthobacteraceae</taxon>
        <taxon>Pseudolabrys</taxon>
    </lineage>
</organism>
<dbReference type="RefSeq" id="WP_115692668.1">
    <property type="nucleotide sequence ID" value="NZ_CP031417.1"/>
</dbReference>
<feature type="transmembrane region" description="Helical" evidence="1">
    <location>
        <begin position="135"/>
        <end position="157"/>
    </location>
</feature>
<evidence type="ECO:0000256" key="1">
    <source>
        <dbReference type="SAM" id="Phobius"/>
    </source>
</evidence>
<keyword evidence="1" id="KW-0472">Membrane</keyword>
<accession>A0A345ZZE2</accession>
<feature type="transmembrane region" description="Helical" evidence="1">
    <location>
        <begin position="36"/>
        <end position="58"/>
    </location>
</feature>
<dbReference type="InterPro" id="IPR025509">
    <property type="entry name" value="DUF4396"/>
</dbReference>
<dbReference type="OrthoDB" id="1495425at2"/>
<feature type="domain" description="DUF4396" evidence="2">
    <location>
        <begin position="91"/>
        <end position="242"/>
    </location>
</feature>
<name>A0A345ZZE2_9HYPH</name>
<dbReference type="EMBL" id="CP031417">
    <property type="protein sequence ID" value="AXK82289.1"/>
    <property type="molecule type" value="Genomic_DNA"/>
</dbReference>
<evidence type="ECO:0000259" key="2">
    <source>
        <dbReference type="Pfam" id="PF14342"/>
    </source>
</evidence>
<dbReference type="AlphaFoldDB" id="A0A345ZZE2"/>
<feature type="transmembrane region" description="Helical" evidence="1">
    <location>
        <begin position="178"/>
        <end position="202"/>
    </location>
</feature>
<proteinExistence type="predicted"/>
<keyword evidence="1" id="KW-1133">Transmembrane helix</keyword>
<keyword evidence="4" id="KW-1185">Reference proteome</keyword>
<dbReference type="KEGG" id="ptaw:DW352_18225"/>
<keyword evidence="1" id="KW-0812">Transmembrane</keyword>